<evidence type="ECO:0000259" key="1">
    <source>
        <dbReference type="Pfam" id="PF01464"/>
    </source>
</evidence>
<reference evidence="3" key="1">
    <citation type="journal article" date="2019" name="Int. J. Syst. Evol. Microbiol.">
        <title>The Global Catalogue of Microorganisms (GCM) 10K type strain sequencing project: providing services to taxonomists for standard genome sequencing and annotation.</title>
        <authorList>
            <consortium name="The Broad Institute Genomics Platform"/>
            <consortium name="The Broad Institute Genome Sequencing Center for Infectious Disease"/>
            <person name="Wu L."/>
            <person name="Ma J."/>
        </authorList>
    </citation>
    <scope>NUCLEOTIDE SEQUENCE [LARGE SCALE GENOMIC DNA]</scope>
    <source>
        <strain evidence="3">CCUG 53915</strain>
    </source>
</reference>
<dbReference type="RefSeq" id="WP_381481337.1">
    <property type="nucleotide sequence ID" value="NZ_JBHTLT010000105.1"/>
</dbReference>
<name>A0ABW3TZQ8_9BACL</name>
<sequence>MDAQTIRTLMDIQAMQSLGTMQSLAERQSVSSSMFSDLINEMMFSIGESGSSTNQLQSFGMFGGLQTLESLQYSGSNQVYMPSSLSDALQRVSETYSYDSGRNYSGDYSEIIKEAAERYNLPENLIASVIKQESNFNHQVVSRAGAMGLMQLMPMTAKFLGVQDAFNPQQNIMGGAKYLRQMMDQFDQRIELALAAYNAGPGNVKKYGGIPPFKETQQYVGKVLSYYHRNTV</sequence>
<evidence type="ECO:0000313" key="3">
    <source>
        <dbReference type="Proteomes" id="UP001597231"/>
    </source>
</evidence>
<proteinExistence type="predicted"/>
<dbReference type="Proteomes" id="UP001597231">
    <property type="component" value="Unassembled WGS sequence"/>
</dbReference>
<protein>
    <submittedName>
        <fullName evidence="2">Lytic transglycosylase domain-containing protein</fullName>
    </submittedName>
</protein>
<dbReference type="InterPro" id="IPR023346">
    <property type="entry name" value="Lysozyme-like_dom_sf"/>
</dbReference>
<organism evidence="2 3">
    <name type="scientific">Sporosarcina contaminans</name>
    <dbReference type="NCBI Taxonomy" id="633403"/>
    <lineage>
        <taxon>Bacteria</taxon>
        <taxon>Bacillati</taxon>
        <taxon>Bacillota</taxon>
        <taxon>Bacilli</taxon>
        <taxon>Bacillales</taxon>
        <taxon>Caryophanaceae</taxon>
        <taxon>Sporosarcina</taxon>
    </lineage>
</organism>
<accession>A0ABW3TZQ8</accession>
<dbReference type="Pfam" id="PF01464">
    <property type="entry name" value="SLT"/>
    <property type="match status" value="1"/>
</dbReference>
<comment type="caution">
    <text evidence="2">The sequence shown here is derived from an EMBL/GenBank/DDBJ whole genome shotgun (WGS) entry which is preliminary data.</text>
</comment>
<keyword evidence="3" id="KW-1185">Reference proteome</keyword>
<dbReference type="PANTHER" id="PTHR37423">
    <property type="entry name" value="SOLUBLE LYTIC MUREIN TRANSGLYCOSYLASE-RELATED"/>
    <property type="match status" value="1"/>
</dbReference>
<evidence type="ECO:0000313" key="2">
    <source>
        <dbReference type="EMBL" id="MFD1205993.1"/>
    </source>
</evidence>
<feature type="domain" description="Transglycosylase SLT" evidence="1">
    <location>
        <begin position="111"/>
        <end position="218"/>
    </location>
</feature>
<dbReference type="InterPro" id="IPR008258">
    <property type="entry name" value="Transglycosylase_SLT_dom_1"/>
</dbReference>
<dbReference type="EMBL" id="JBHTLT010000105">
    <property type="protein sequence ID" value="MFD1205993.1"/>
    <property type="molecule type" value="Genomic_DNA"/>
</dbReference>
<dbReference type="CDD" id="cd00254">
    <property type="entry name" value="LT-like"/>
    <property type="match status" value="1"/>
</dbReference>
<gene>
    <name evidence="2" type="ORF">ACFQ38_12920</name>
</gene>
<dbReference type="PANTHER" id="PTHR37423:SF2">
    <property type="entry name" value="MEMBRANE-BOUND LYTIC MUREIN TRANSGLYCOSYLASE C"/>
    <property type="match status" value="1"/>
</dbReference>
<dbReference type="Gene3D" id="1.10.530.10">
    <property type="match status" value="1"/>
</dbReference>
<dbReference type="SUPFAM" id="SSF53955">
    <property type="entry name" value="Lysozyme-like"/>
    <property type="match status" value="1"/>
</dbReference>